<gene>
    <name evidence="1" type="ORF">SAMN02910262_01561</name>
</gene>
<dbReference type="AlphaFoldDB" id="A0A1I6JIU3"/>
<protein>
    <submittedName>
        <fullName evidence="1">Transposon Tn916 excisionase</fullName>
    </submittedName>
</protein>
<dbReference type="EMBL" id="FOZC01000008">
    <property type="protein sequence ID" value="SFR78958.1"/>
    <property type="molecule type" value="Genomic_DNA"/>
</dbReference>
<dbReference type="InterPro" id="IPR015122">
    <property type="entry name" value="Tn916-Xis"/>
</dbReference>
<evidence type="ECO:0000313" key="1">
    <source>
        <dbReference type="EMBL" id="SFR78958.1"/>
    </source>
</evidence>
<proteinExistence type="predicted"/>
<dbReference type="Gene3D" id="3.90.105.50">
    <property type="match status" value="1"/>
</dbReference>
<accession>A0A1I6JIU3</accession>
<name>A0A1I6JIU3_9FIRM</name>
<dbReference type="Proteomes" id="UP000214760">
    <property type="component" value="Unassembled WGS sequence"/>
</dbReference>
<evidence type="ECO:0000313" key="2">
    <source>
        <dbReference type="Proteomes" id="UP000214760"/>
    </source>
</evidence>
<organism evidence="1 2">
    <name type="scientific">[Clostridium] aminophilum</name>
    <dbReference type="NCBI Taxonomy" id="1526"/>
    <lineage>
        <taxon>Bacteria</taxon>
        <taxon>Bacillati</taxon>
        <taxon>Bacillota</taxon>
        <taxon>Clostridia</taxon>
        <taxon>Lachnospirales</taxon>
        <taxon>Lachnospiraceae</taxon>
    </lineage>
</organism>
<dbReference type="RefSeq" id="WP_051684678.1">
    <property type="nucleotide sequence ID" value="NZ_FOZC01000008.1"/>
</dbReference>
<reference evidence="1 2" key="1">
    <citation type="submission" date="2016-10" db="EMBL/GenBank/DDBJ databases">
        <authorList>
            <person name="de Groot N.N."/>
        </authorList>
    </citation>
    <scope>NUCLEOTIDE SEQUENCE [LARGE SCALE GENOMIC DNA]</scope>
    <source>
        <strain evidence="1 2">F</strain>
    </source>
</reference>
<sequence length="85" mass="10149">MTLIANQNTQKEPERVPIYEKVTLTIREAAEYSNIGINRLETMLKMPRCPFVLYVGKKKLVKRREFEKYITDRIEIWNHCKCGFL</sequence>
<dbReference type="InterPro" id="IPR038148">
    <property type="entry name" value="Tn1545/Tn916_Xis"/>
</dbReference>
<dbReference type="Pfam" id="PF09035">
    <property type="entry name" value="Tn916-Xis"/>
    <property type="match status" value="1"/>
</dbReference>